<dbReference type="Gene3D" id="3.40.50.2300">
    <property type="match status" value="1"/>
</dbReference>
<dbReference type="InterPro" id="IPR009057">
    <property type="entry name" value="Homeodomain-like_sf"/>
</dbReference>
<feature type="domain" description="Response regulatory" evidence="14">
    <location>
        <begin position="30"/>
        <end position="145"/>
    </location>
</feature>
<keyword evidence="7 11" id="KW-0238">DNA-binding</keyword>
<dbReference type="AlphaFoldDB" id="A0ABD1N0U9"/>
<keyword evidence="9 11" id="KW-0804">Transcription</keyword>
<evidence type="ECO:0000256" key="13">
    <source>
        <dbReference type="SAM" id="MobiDB-lite"/>
    </source>
</evidence>
<evidence type="ECO:0000256" key="9">
    <source>
        <dbReference type="ARBA" id="ARBA00023163"/>
    </source>
</evidence>
<dbReference type="GO" id="GO:0003677">
    <property type="term" value="F:DNA binding"/>
    <property type="evidence" value="ECO:0007669"/>
    <property type="project" value="UniProtKB-KW"/>
</dbReference>
<evidence type="ECO:0000256" key="11">
    <source>
        <dbReference type="PIRNR" id="PIRNR036392"/>
    </source>
</evidence>
<feature type="modified residue" description="4-aspartylphosphate" evidence="12">
    <location>
        <position position="81"/>
    </location>
</feature>
<dbReference type="PANTHER" id="PTHR43874">
    <property type="entry name" value="TWO-COMPONENT RESPONSE REGULATOR"/>
    <property type="match status" value="1"/>
</dbReference>
<comment type="similarity">
    <text evidence="2">Belongs to the ARR family. Type-B subfamily.</text>
</comment>
<evidence type="ECO:0000256" key="6">
    <source>
        <dbReference type="ARBA" id="ARBA00023015"/>
    </source>
</evidence>
<dbReference type="CDD" id="cd17584">
    <property type="entry name" value="REC_typeB_ARR-like"/>
    <property type="match status" value="1"/>
</dbReference>
<dbReference type="SMART" id="SM00448">
    <property type="entry name" value="REC"/>
    <property type="match status" value="1"/>
</dbReference>
<name>A0ABD1N0U9_9FABA</name>
<dbReference type="Proteomes" id="UP001603857">
    <property type="component" value="Unassembled WGS sequence"/>
</dbReference>
<keyword evidence="10 11" id="KW-0539">Nucleus</keyword>
<sequence length="658" mass="72460">MNLSNGKGSNSSSVKTGENTISDHFPAGLRVLVVDDDSTCLLILERMLRFCLYEVTKCNRAEAALSILRENKNGFDIVLSDVHMPDMDGFKLLEHIGLEMDLPVIMMSADDGKNVVMKGVTHGACDYLIKPVRIEALRNIWQHVIRKRKNGGKEGEQSGSVEEGDRLQKGSDDGDYSSSVNEGKSSKKRRDEEDEGEEREDSSALKKPRVVWSVELHQQFMAAVNQLGIDKAVPKRILELMNVPGLTRENVASHLQKYRLYLRRLSGVSQQSSLNSSFMSSQEGSFGTTSINGIDLQTFSAGSQLQSQSLAKLQAAGLGRSSAKPGVPMPLSDHKNLFSFESPRLRFGEGQLQHLSNNKPINLLHGIPTNMEPKQLVNLHQSSQTLGNLNMPLNVSSAQNNPLLMHMAQSQSRGQMLSENTGSHVNRFSSSLVQPTVTNGISNGVLGNGIVGNRNITSAYNPVPQNSSLLSFPMNQSNEMSVNSFSLRNTPGTSEFKGVGGFVPSYDMFNEFNHQKSHDWDLTNTGMTYDASQHVSPLQGNIDVLPSVLVHQGFPSMQQTVQNRDTTSIGKAMFSTGEGIHQSNLQNVGQSFNNLLVDNSLRVKDERIPDQNSQINDFLSEQYGQEDLISAFLKQQESVGQEEDEFDFGGYSLDNIST</sequence>
<dbReference type="InterPro" id="IPR001005">
    <property type="entry name" value="SANT/Myb"/>
</dbReference>
<evidence type="ECO:0000256" key="3">
    <source>
        <dbReference type="ARBA" id="ARBA00022553"/>
    </source>
</evidence>
<reference evidence="16 17" key="1">
    <citation type="submission" date="2024-08" db="EMBL/GenBank/DDBJ databases">
        <title>Insights into the chromosomal genome structure of Flemingia macrophylla.</title>
        <authorList>
            <person name="Ding Y."/>
            <person name="Zhao Y."/>
            <person name="Bi W."/>
            <person name="Wu M."/>
            <person name="Zhao G."/>
            <person name="Gong Y."/>
            <person name="Li W."/>
            <person name="Zhang P."/>
        </authorList>
    </citation>
    <scope>NUCLEOTIDE SEQUENCE [LARGE SCALE GENOMIC DNA]</scope>
    <source>
        <strain evidence="16">DYQJB</strain>
        <tissue evidence="16">Leaf</tissue>
    </source>
</reference>
<dbReference type="InterPro" id="IPR017930">
    <property type="entry name" value="Myb_dom"/>
</dbReference>
<dbReference type="GO" id="GO:0009736">
    <property type="term" value="P:cytokinin-activated signaling pathway"/>
    <property type="evidence" value="ECO:0007669"/>
    <property type="project" value="UniProtKB-KW"/>
</dbReference>
<evidence type="ECO:0000313" key="16">
    <source>
        <dbReference type="EMBL" id="KAL2341715.1"/>
    </source>
</evidence>
<comment type="caution">
    <text evidence="16">The sequence shown here is derived from an EMBL/GenBank/DDBJ whole genome shotgun (WGS) entry which is preliminary data.</text>
</comment>
<dbReference type="SUPFAM" id="SSF52172">
    <property type="entry name" value="CheY-like"/>
    <property type="match status" value="1"/>
</dbReference>
<evidence type="ECO:0000256" key="7">
    <source>
        <dbReference type="ARBA" id="ARBA00023125"/>
    </source>
</evidence>
<evidence type="ECO:0000256" key="5">
    <source>
        <dbReference type="ARBA" id="ARBA00023012"/>
    </source>
</evidence>
<evidence type="ECO:0000256" key="10">
    <source>
        <dbReference type="ARBA" id="ARBA00023242"/>
    </source>
</evidence>
<proteinExistence type="inferred from homology"/>
<dbReference type="FunFam" id="1.10.10.60:FF:000007">
    <property type="entry name" value="Two-component response regulator"/>
    <property type="match status" value="1"/>
</dbReference>
<dbReference type="GO" id="GO:0000160">
    <property type="term" value="P:phosphorelay signal transduction system"/>
    <property type="evidence" value="ECO:0007669"/>
    <property type="project" value="UniProtKB-KW"/>
</dbReference>
<feature type="domain" description="HTH myb-type" evidence="15">
    <location>
        <begin position="206"/>
        <end position="263"/>
    </location>
</feature>
<dbReference type="Gene3D" id="1.10.10.60">
    <property type="entry name" value="Homeodomain-like"/>
    <property type="match status" value="1"/>
</dbReference>
<dbReference type="NCBIfam" id="TIGR01557">
    <property type="entry name" value="myb_SHAQKYF"/>
    <property type="match status" value="1"/>
</dbReference>
<dbReference type="PROSITE" id="PS51294">
    <property type="entry name" value="HTH_MYB"/>
    <property type="match status" value="1"/>
</dbReference>
<dbReference type="InterPro" id="IPR017053">
    <property type="entry name" value="Response_reg_B-typ_pln"/>
</dbReference>
<dbReference type="PIRSF" id="PIRSF036392">
    <property type="entry name" value="RR_ARR_type-B"/>
    <property type="match status" value="1"/>
</dbReference>
<evidence type="ECO:0000256" key="8">
    <source>
        <dbReference type="ARBA" id="ARBA00023159"/>
    </source>
</evidence>
<evidence type="ECO:0000256" key="2">
    <source>
        <dbReference type="ARBA" id="ARBA00006015"/>
    </source>
</evidence>
<dbReference type="InterPro" id="IPR006447">
    <property type="entry name" value="Myb_dom_plants"/>
</dbReference>
<dbReference type="Pfam" id="PF00072">
    <property type="entry name" value="Response_reg"/>
    <property type="match status" value="1"/>
</dbReference>
<dbReference type="InterPro" id="IPR045279">
    <property type="entry name" value="ARR-like"/>
</dbReference>
<protein>
    <recommendedName>
        <fullName evidence="11">Two-component response regulator</fullName>
    </recommendedName>
</protein>
<keyword evidence="8 11" id="KW-0010">Activator</keyword>
<comment type="subcellular location">
    <subcellularLocation>
        <location evidence="1 11">Nucleus</location>
    </subcellularLocation>
</comment>
<accession>A0ABD1N0U9</accession>
<dbReference type="Pfam" id="PF00249">
    <property type="entry name" value="Myb_DNA-binding"/>
    <property type="match status" value="1"/>
</dbReference>
<keyword evidence="3 12" id="KW-0597">Phosphoprotein</keyword>
<feature type="compositionally biased region" description="Basic and acidic residues" evidence="13">
    <location>
        <begin position="163"/>
        <end position="172"/>
    </location>
</feature>
<feature type="region of interest" description="Disordered" evidence="13">
    <location>
        <begin position="148"/>
        <end position="204"/>
    </location>
</feature>
<evidence type="ECO:0000256" key="4">
    <source>
        <dbReference type="ARBA" id="ARBA00022864"/>
    </source>
</evidence>
<evidence type="ECO:0000313" key="17">
    <source>
        <dbReference type="Proteomes" id="UP001603857"/>
    </source>
</evidence>
<dbReference type="GO" id="GO:0005634">
    <property type="term" value="C:nucleus"/>
    <property type="evidence" value="ECO:0007669"/>
    <property type="project" value="UniProtKB-SubCell"/>
</dbReference>
<evidence type="ECO:0000259" key="15">
    <source>
        <dbReference type="PROSITE" id="PS51294"/>
    </source>
</evidence>
<dbReference type="PANTHER" id="PTHR43874:SF170">
    <property type="entry name" value="TWO-COMPONENT RESPONSE REGULATOR"/>
    <property type="match status" value="1"/>
</dbReference>
<keyword evidence="5 11" id="KW-0902">Two-component regulatory system</keyword>
<keyword evidence="4" id="KW-0932">Cytokinin signaling pathway</keyword>
<organism evidence="16 17">
    <name type="scientific">Flemingia macrophylla</name>
    <dbReference type="NCBI Taxonomy" id="520843"/>
    <lineage>
        <taxon>Eukaryota</taxon>
        <taxon>Viridiplantae</taxon>
        <taxon>Streptophyta</taxon>
        <taxon>Embryophyta</taxon>
        <taxon>Tracheophyta</taxon>
        <taxon>Spermatophyta</taxon>
        <taxon>Magnoliopsida</taxon>
        <taxon>eudicotyledons</taxon>
        <taxon>Gunneridae</taxon>
        <taxon>Pentapetalae</taxon>
        <taxon>rosids</taxon>
        <taxon>fabids</taxon>
        <taxon>Fabales</taxon>
        <taxon>Fabaceae</taxon>
        <taxon>Papilionoideae</taxon>
        <taxon>50 kb inversion clade</taxon>
        <taxon>NPAAA clade</taxon>
        <taxon>indigoferoid/millettioid clade</taxon>
        <taxon>Phaseoleae</taxon>
        <taxon>Flemingia</taxon>
    </lineage>
</organism>
<dbReference type="FunFam" id="3.40.50.2300:FF:000408">
    <property type="entry name" value="Two-component response regulator"/>
    <property type="match status" value="1"/>
</dbReference>
<dbReference type="InterPro" id="IPR001789">
    <property type="entry name" value="Sig_transdc_resp-reg_receiver"/>
</dbReference>
<gene>
    <name evidence="16" type="ORF">Fmac_009655</name>
</gene>
<keyword evidence="6 11" id="KW-0805">Transcription regulation</keyword>
<dbReference type="PROSITE" id="PS50110">
    <property type="entry name" value="RESPONSE_REGULATORY"/>
    <property type="match status" value="1"/>
</dbReference>
<dbReference type="GO" id="GO:0003700">
    <property type="term" value="F:DNA-binding transcription factor activity"/>
    <property type="evidence" value="ECO:0007669"/>
    <property type="project" value="UniProtKB-UniRule"/>
</dbReference>
<evidence type="ECO:0000259" key="14">
    <source>
        <dbReference type="PROSITE" id="PS50110"/>
    </source>
</evidence>
<dbReference type="InterPro" id="IPR011006">
    <property type="entry name" value="CheY-like_superfamily"/>
</dbReference>
<dbReference type="SUPFAM" id="SSF46689">
    <property type="entry name" value="Homeodomain-like"/>
    <property type="match status" value="1"/>
</dbReference>
<keyword evidence="17" id="KW-1185">Reference proteome</keyword>
<dbReference type="EMBL" id="JBGMDY010000003">
    <property type="protein sequence ID" value="KAL2341715.1"/>
    <property type="molecule type" value="Genomic_DNA"/>
</dbReference>
<evidence type="ECO:0000256" key="1">
    <source>
        <dbReference type="ARBA" id="ARBA00004123"/>
    </source>
</evidence>
<evidence type="ECO:0000256" key="12">
    <source>
        <dbReference type="PROSITE-ProRule" id="PRU00169"/>
    </source>
</evidence>
<comment type="function">
    <text evidence="11">Transcriptional activator that binds specific DNA sequence.</text>
</comment>